<proteinExistence type="predicted"/>
<feature type="non-terminal residue" evidence="1">
    <location>
        <position position="1"/>
    </location>
</feature>
<feature type="non-terminal residue" evidence="1">
    <location>
        <position position="83"/>
    </location>
</feature>
<evidence type="ECO:0000313" key="1">
    <source>
        <dbReference type="EMBL" id="SBR97803.1"/>
    </source>
</evidence>
<organism evidence="1">
    <name type="scientific">Nothobranchius rachovii</name>
    <name type="common">bluefin notho</name>
    <dbReference type="NCBI Taxonomy" id="451742"/>
    <lineage>
        <taxon>Eukaryota</taxon>
        <taxon>Metazoa</taxon>
        <taxon>Chordata</taxon>
        <taxon>Craniata</taxon>
        <taxon>Vertebrata</taxon>
        <taxon>Euteleostomi</taxon>
        <taxon>Actinopterygii</taxon>
        <taxon>Neopterygii</taxon>
        <taxon>Teleostei</taxon>
        <taxon>Neoteleostei</taxon>
        <taxon>Acanthomorphata</taxon>
        <taxon>Ovalentaria</taxon>
        <taxon>Atherinomorphae</taxon>
        <taxon>Cyprinodontiformes</taxon>
        <taxon>Nothobranchiidae</taxon>
        <taxon>Nothobranchius</taxon>
    </lineage>
</organism>
<protein>
    <submittedName>
        <fullName evidence="1">Coagulation factor IIIb</fullName>
    </submittedName>
</protein>
<reference evidence="1" key="2">
    <citation type="submission" date="2016-06" db="EMBL/GenBank/DDBJ databases">
        <title>The genome of a short-lived fish provides insights into sex chromosome evolution and the genetic control of aging.</title>
        <authorList>
            <person name="Reichwald K."/>
            <person name="Felder M."/>
            <person name="Petzold A."/>
            <person name="Koch P."/>
            <person name="Groth M."/>
            <person name="Platzer M."/>
        </authorList>
    </citation>
    <scope>NUCLEOTIDE SEQUENCE</scope>
    <source>
        <tissue evidence="1">Brain</tissue>
    </source>
</reference>
<name>A0A1A8QX44_9TELE</name>
<reference evidence="1" key="1">
    <citation type="submission" date="2016-05" db="EMBL/GenBank/DDBJ databases">
        <authorList>
            <person name="Lavstsen T."/>
            <person name="Jespersen J.S."/>
        </authorList>
    </citation>
    <scope>NUCLEOTIDE SEQUENCE</scope>
    <source>
        <tissue evidence="1">Brain</tissue>
    </source>
</reference>
<accession>A0A1A8QX44</accession>
<dbReference type="EMBL" id="HAEI01006487">
    <property type="protein sequence ID" value="SBR97803.1"/>
    <property type="molecule type" value="Transcribed_RNA"/>
</dbReference>
<dbReference type="AlphaFoldDB" id="A0A1A8QX44"/>
<sequence>WSMGWYHLRLTHSHHHRCYLTDCLLLPKKPPKKHNPPNTPDVNTCLGCELEKYSTGGERGPWTFCVVALYGRGIHADMFTDNH</sequence>
<gene>
    <name evidence="1" type="primary">F3B</name>
</gene>